<evidence type="ECO:0000256" key="1">
    <source>
        <dbReference type="SAM" id="Phobius"/>
    </source>
</evidence>
<comment type="caution">
    <text evidence="2">The sequence shown here is derived from an EMBL/GenBank/DDBJ whole genome shotgun (WGS) entry which is preliminary data.</text>
</comment>
<name>A0ABD0RNL6_CIRMR</name>
<evidence type="ECO:0000313" key="3">
    <source>
        <dbReference type="Proteomes" id="UP001529510"/>
    </source>
</evidence>
<dbReference type="AlphaFoldDB" id="A0ABD0RNL6"/>
<accession>A0ABD0RNL6</accession>
<dbReference type="Proteomes" id="UP001529510">
    <property type="component" value="Unassembled WGS sequence"/>
</dbReference>
<feature type="non-terminal residue" evidence="2">
    <location>
        <position position="127"/>
    </location>
</feature>
<feature type="non-terminal residue" evidence="2">
    <location>
        <position position="1"/>
    </location>
</feature>
<sequence length="127" mass="13288">VVAPAAADGLTVLVLVAFAGHGACRVLARPAKTRRVLDVNEIGRAGNDVLPRARRGLLPLGSGLRDFPLPGRLVVGAGHFDRSLVALLELLADFVEGCQLPPACLHGARARNSVTLTGGLHPRLDHL</sequence>
<keyword evidence="3" id="KW-1185">Reference proteome</keyword>
<feature type="transmembrane region" description="Helical" evidence="1">
    <location>
        <begin position="6"/>
        <end position="28"/>
    </location>
</feature>
<evidence type="ECO:0000313" key="2">
    <source>
        <dbReference type="EMBL" id="KAL0200099.1"/>
    </source>
</evidence>
<keyword evidence="1" id="KW-1133">Transmembrane helix</keyword>
<keyword evidence="1" id="KW-0472">Membrane</keyword>
<keyword evidence="1" id="KW-0812">Transmembrane</keyword>
<proteinExistence type="predicted"/>
<dbReference type="EMBL" id="JAMKFB020000002">
    <property type="protein sequence ID" value="KAL0200099.1"/>
    <property type="molecule type" value="Genomic_DNA"/>
</dbReference>
<organism evidence="2 3">
    <name type="scientific">Cirrhinus mrigala</name>
    <name type="common">Mrigala</name>
    <dbReference type="NCBI Taxonomy" id="683832"/>
    <lineage>
        <taxon>Eukaryota</taxon>
        <taxon>Metazoa</taxon>
        <taxon>Chordata</taxon>
        <taxon>Craniata</taxon>
        <taxon>Vertebrata</taxon>
        <taxon>Euteleostomi</taxon>
        <taxon>Actinopterygii</taxon>
        <taxon>Neopterygii</taxon>
        <taxon>Teleostei</taxon>
        <taxon>Ostariophysi</taxon>
        <taxon>Cypriniformes</taxon>
        <taxon>Cyprinidae</taxon>
        <taxon>Labeoninae</taxon>
        <taxon>Labeonini</taxon>
        <taxon>Cirrhinus</taxon>
    </lineage>
</organism>
<reference evidence="2 3" key="1">
    <citation type="submission" date="2024-05" db="EMBL/GenBank/DDBJ databases">
        <title>Genome sequencing and assembly of Indian major carp, Cirrhinus mrigala (Hamilton, 1822).</title>
        <authorList>
            <person name="Mohindra V."/>
            <person name="Chowdhury L.M."/>
            <person name="Lal K."/>
            <person name="Jena J.K."/>
        </authorList>
    </citation>
    <scope>NUCLEOTIDE SEQUENCE [LARGE SCALE GENOMIC DNA]</scope>
    <source>
        <strain evidence="2">CM1030</strain>
        <tissue evidence="2">Blood</tissue>
    </source>
</reference>
<protein>
    <submittedName>
        <fullName evidence="2">Uncharacterized protein</fullName>
    </submittedName>
</protein>
<gene>
    <name evidence="2" type="ORF">M9458_003286</name>
</gene>